<evidence type="ECO:0000256" key="4">
    <source>
        <dbReference type="SAM" id="MobiDB-lite"/>
    </source>
</evidence>
<dbReference type="AlphaFoldDB" id="A0AAQ0D774"/>
<keyword evidence="3" id="KW-0378">Hydrolase</keyword>
<evidence type="ECO:0000259" key="6">
    <source>
        <dbReference type="PROSITE" id="PS50830"/>
    </source>
</evidence>
<keyword evidence="1" id="KW-0540">Nuclease</keyword>
<dbReference type="Proteomes" id="UP000675994">
    <property type="component" value="Chromosome"/>
</dbReference>
<proteinExistence type="predicted"/>
<dbReference type="InterPro" id="IPR016071">
    <property type="entry name" value="Staphylococal_nuclease_OB-fold"/>
</dbReference>
<dbReference type="SUPFAM" id="SSF50199">
    <property type="entry name" value="Staphylococcal nuclease"/>
    <property type="match status" value="1"/>
</dbReference>
<dbReference type="PROSITE" id="PS50830">
    <property type="entry name" value="TNASE_3"/>
    <property type="match status" value="1"/>
</dbReference>
<feature type="region of interest" description="Disordered" evidence="4">
    <location>
        <begin position="262"/>
        <end position="293"/>
    </location>
</feature>
<dbReference type="InterPro" id="IPR035437">
    <property type="entry name" value="SNase_OB-fold_sf"/>
</dbReference>
<reference evidence="7" key="1">
    <citation type="journal article" date="2021" name="Front. Microbiol.">
        <title>Presence and Characterization of a Novel cfr-Carrying Tn558 Transposon Derivative in Staphylococcus delphini Isolated From Retail Food.</title>
        <authorList>
            <person name="Zhang F."/>
            <person name="Wu S."/>
            <person name="Huang J."/>
            <person name="Yang R."/>
            <person name="Zhang J."/>
            <person name="Lei T."/>
            <person name="Dai J."/>
            <person name="Ding Y."/>
            <person name="Xue L."/>
            <person name="Wang J."/>
            <person name="Chen M."/>
            <person name="Wu Q."/>
        </authorList>
    </citation>
    <scope>NUCLEOTIDE SEQUENCE</scope>
    <source>
        <strain evidence="7">2794-1</strain>
    </source>
</reference>
<dbReference type="SMART" id="SM00894">
    <property type="entry name" value="Excalibur"/>
    <property type="match status" value="1"/>
</dbReference>
<dbReference type="Pfam" id="PF05901">
    <property type="entry name" value="Excalibur"/>
    <property type="match status" value="1"/>
</dbReference>
<dbReference type="SMART" id="SM00318">
    <property type="entry name" value="SNc"/>
    <property type="match status" value="1"/>
</dbReference>
<dbReference type="GO" id="GO:0016787">
    <property type="term" value="F:hydrolase activity"/>
    <property type="evidence" value="ECO:0007669"/>
    <property type="project" value="UniProtKB-KW"/>
</dbReference>
<dbReference type="Gene3D" id="2.40.50.90">
    <property type="match status" value="1"/>
</dbReference>
<feature type="compositionally biased region" description="Basic and acidic residues" evidence="4">
    <location>
        <begin position="64"/>
        <end position="110"/>
    </location>
</feature>
<gene>
    <name evidence="7" type="ORF">IPU22_12435</name>
</gene>
<dbReference type="PANTHER" id="PTHR12302:SF3">
    <property type="entry name" value="SERINE_THREONINE-PROTEIN KINASE 31"/>
    <property type="match status" value="1"/>
</dbReference>
<keyword evidence="5" id="KW-1133">Transmembrane helix</keyword>
<accession>A0AAQ0D774</accession>
<feature type="region of interest" description="Disordered" evidence="4">
    <location>
        <begin position="63"/>
        <end position="122"/>
    </location>
</feature>
<evidence type="ECO:0000256" key="5">
    <source>
        <dbReference type="SAM" id="Phobius"/>
    </source>
</evidence>
<dbReference type="Pfam" id="PF00565">
    <property type="entry name" value="SNase"/>
    <property type="match status" value="1"/>
</dbReference>
<protein>
    <submittedName>
        <fullName evidence="7">Thermonuclease family protein</fullName>
    </submittedName>
</protein>
<dbReference type="CDD" id="cd00175">
    <property type="entry name" value="SNc"/>
    <property type="match status" value="1"/>
</dbReference>
<name>A0AAQ0D774_9STAP</name>
<evidence type="ECO:0000256" key="3">
    <source>
        <dbReference type="ARBA" id="ARBA00022801"/>
    </source>
</evidence>
<dbReference type="EMBL" id="CP063367">
    <property type="protein sequence ID" value="QUM69328.1"/>
    <property type="molecule type" value="Genomic_DNA"/>
</dbReference>
<feature type="domain" description="TNase-like" evidence="6">
    <location>
        <begin position="127"/>
        <end position="261"/>
    </location>
</feature>
<dbReference type="RefSeq" id="WP_212574869.1">
    <property type="nucleotide sequence ID" value="NZ_CP063367.1"/>
</dbReference>
<organism evidence="7 8">
    <name type="scientific">Staphylococcus delphini</name>
    <dbReference type="NCBI Taxonomy" id="53344"/>
    <lineage>
        <taxon>Bacteria</taxon>
        <taxon>Bacillati</taxon>
        <taxon>Bacillota</taxon>
        <taxon>Bacilli</taxon>
        <taxon>Bacillales</taxon>
        <taxon>Staphylococcaceae</taxon>
        <taxon>Staphylococcus</taxon>
        <taxon>Staphylococcus intermedius group</taxon>
    </lineage>
</organism>
<evidence type="ECO:0000256" key="2">
    <source>
        <dbReference type="ARBA" id="ARBA00022759"/>
    </source>
</evidence>
<evidence type="ECO:0000313" key="7">
    <source>
        <dbReference type="EMBL" id="QUM69328.1"/>
    </source>
</evidence>
<evidence type="ECO:0000313" key="8">
    <source>
        <dbReference type="Proteomes" id="UP000675994"/>
    </source>
</evidence>
<keyword evidence="5" id="KW-0472">Membrane</keyword>
<feature type="region of interest" description="Disordered" evidence="4">
    <location>
        <begin position="314"/>
        <end position="333"/>
    </location>
</feature>
<dbReference type="GO" id="GO:0004519">
    <property type="term" value="F:endonuclease activity"/>
    <property type="evidence" value="ECO:0007669"/>
    <property type="project" value="UniProtKB-KW"/>
</dbReference>
<sequence length="333" mass="37808">MLGNIVTFLFLLVWIYNVYLFIKMIVNYFKKQPVKPVAKRYAISFIPLLILFILVGLTNHKTKDKNASHDTKTHQVDKDKKETAKKEKNKEEKDKKDAETRKKAEEKPSKGENNADNDENQHKTSDNLVAAIFIKHIDGDTSKFNIDGKEKTVRYLLIDTPETKHPRLGVQPFGREASERTRSLLSSAQKIEIEYDVGPKTDKHGRDLAYVFVDGKMVNEILVREGLAKVAYVYPPNTKYLDRLKAAEALAKQEKLGIWSEQTDSAAQDTASAQTPTHNTANTPSNQNSASQQTWFRNCDELRKVYPGGVPAGHPAYRRPLDRNHNGFACEVH</sequence>
<dbReference type="InterPro" id="IPR008613">
    <property type="entry name" value="Excalibur_Ca-bd_domain"/>
</dbReference>
<dbReference type="PANTHER" id="PTHR12302">
    <property type="entry name" value="EBNA2 BINDING PROTEIN P100"/>
    <property type="match status" value="1"/>
</dbReference>
<feature type="transmembrane region" description="Helical" evidence="5">
    <location>
        <begin position="6"/>
        <end position="29"/>
    </location>
</feature>
<feature type="transmembrane region" description="Helical" evidence="5">
    <location>
        <begin position="41"/>
        <end position="58"/>
    </location>
</feature>
<evidence type="ECO:0000256" key="1">
    <source>
        <dbReference type="ARBA" id="ARBA00022722"/>
    </source>
</evidence>
<keyword evidence="2" id="KW-0255">Endonuclease</keyword>
<keyword evidence="5" id="KW-0812">Transmembrane</keyword>